<protein>
    <submittedName>
        <fullName evidence="1">Uncharacterized protein</fullName>
    </submittedName>
</protein>
<comment type="caution">
    <text evidence="1">The sequence shown here is derived from an EMBL/GenBank/DDBJ whole genome shotgun (WGS) entry which is preliminary data.</text>
</comment>
<dbReference type="EMBL" id="AOID01000061">
    <property type="protein sequence ID" value="ELY63348.1"/>
    <property type="molecule type" value="Genomic_DNA"/>
</dbReference>
<evidence type="ECO:0000313" key="2">
    <source>
        <dbReference type="Proteomes" id="UP000011632"/>
    </source>
</evidence>
<organism evidence="1 2">
    <name type="scientific">Natrinema versiforme JCM 10478</name>
    <dbReference type="NCBI Taxonomy" id="1227496"/>
    <lineage>
        <taxon>Archaea</taxon>
        <taxon>Methanobacteriati</taxon>
        <taxon>Methanobacteriota</taxon>
        <taxon>Stenosarchaea group</taxon>
        <taxon>Halobacteria</taxon>
        <taxon>Halobacteriales</taxon>
        <taxon>Natrialbaceae</taxon>
        <taxon>Natrinema</taxon>
    </lineage>
</organism>
<name>L9XRT1_9EURY</name>
<reference evidence="1 2" key="1">
    <citation type="journal article" date="2014" name="PLoS Genet.">
        <title>Phylogenetically driven sequencing of extremely halophilic archaea reveals strategies for static and dynamic osmo-response.</title>
        <authorList>
            <person name="Becker E.A."/>
            <person name="Seitzer P.M."/>
            <person name="Tritt A."/>
            <person name="Larsen D."/>
            <person name="Krusor M."/>
            <person name="Yao A.I."/>
            <person name="Wu D."/>
            <person name="Madern D."/>
            <person name="Eisen J.A."/>
            <person name="Darling A.E."/>
            <person name="Facciotti M.T."/>
        </authorList>
    </citation>
    <scope>NUCLEOTIDE SEQUENCE [LARGE SCALE GENOMIC DNA]</scope>
    <source>
        <strain evidence="1 2">JCM 10478</strain>
    </source>
</reference>
<dbReference type="AlphaFoldDB" id="L9XRT1"/>
<sequence>MGRLLVLIDATKSLAIALEQPDTDPRNLENGCRSFGDRSSSTLEVAVDDVVIGRQRKESLL</sequence>
<gene>
    <name evidence="1" type="ORF">C489_19036</name>
</gene>
<evidence type="ECO:0000313" key="1">
    <source>
        <dbReference type="EMBL" id="ELY63348.1"/>
    </source>
</evidence>
<proteinExistence type="predicted"/>
<accession>L9XRT1</accession>
<dbReference type="Proteomes" id="UP000011632">
    <property type="component" value="Unassembled WGS sequence"/>
</dbReference>
<keyword evidence="2" id="KW-1185">Reference proteome</keyword>